<proteinExistence type="predicted"/>
<evidence type="ECO:0000313" key="2">
    <source>
        <dbReference type="Proteomes" id="UP000265520"/>
    </source>
</evidence>
<name>A0A392TM78_9FABA</name>
<organism evidence="1 2">
    <name type="scientific">Trifolium medium</name>
    <dbReference type="NCBI Taxonomy" id="97028"/>
    <lineage>
        <taxon>Eukaryota</taxon>
        <taxon>Viridiplantae</taxon>
        <taxon>Streptophyta</taxon>
        <taxon>Embryophyta</taxon>
        <taxon>Tracheophyta</taxon>
        <taxon>Spermatophyta</taxon>
        <taxon>Magnoliopsida</taxon>
        <taxon>eudicotyledons</taxon>
        <taxon>Gunneridae</taxon>
        <taxon>Pentapetalae</taxon>
        <taxon>rosids</taxon>
        <taxon>fabids</taxon>
        <taxon>Fabales</taxon>
        <taxon>Fabaceae</taxon>
        <taxon>Papilionoideae</taxon>
        <taxon>50 kb inversion clade</taxon>
        <taxon>NPAAA clade</taxon>
        <taxon>Hologalegina</taxon>
        <taxon>IRL clade</taxon>
        <taxon>Trifolieae</taxon>
        <taxon>Trifolium</taxon>
    </lineage>
</organism>
<evidence type="ECO:0000313" key="1">
    <source>
        <dbReference type="EMBL" id="MCI61035.1"/>
    </source>
</evidence>
<protein>
    <submittedName>
        <fullName evidence="1">Uncharacterized protein</fullName>
    </submittedName>
</protein>
<accession>A0A392TM78</accession>
<dbReference type="EMBL" id="LXQA010592544">
    <property type="protein sequence ID" value="MCI61035.1"/>
    <property type="molecule type" value="Genomic_DNA"/>
</dbReference>
<sequence length="31" mass="3461">WCFKTVESGILIQIQGIQLAGLIIYSPTQCH</sequence>
<dbReference type="AlphaFoldDB" id="A0A392TM78"/>
<feature type="non-terminal residue" evidence="1">
    <location>
        <position position="1"/>
    </location>
</feature>
<keyword evidence="2" id="KW-1185">Reference proteome</keyword>
<dbReference type="Proteomes" id="UP000265520">
    <property type="component" value="Unassembled WGS sequence"/>
</dbReference>
<comment type="caution">
    <text evidence="1">The sequence shown here is derived from an EMBL/GenBank/DDBJ whole genome shotgun (WGS) entry which is preliminary data.</text>
</comment>
<reference evidence="1 2" key="1">
    <citation type="journal article" date="2018" name="Front. Plant Sci.">
        <title>Red Clover (Trifolium pratense) and Zigzag Clover (T. medium) - A Picture of Genomic Similarities and Differences.</title>
        <authorList>
            <person name="Dluhosova J."/>
            <person name="Istvanek J."/>
            <person name="Nedelnik J."/>
            <person name="Repkova J."/>
        </authorList>
    </citation>
    <scope>NUCLEOTIDE SEQUENCE [LARGE SCALE GENOMIC DNA]</scope>
    <source>
        <strain evidence="2">cv. 10/8</strain>
        <tissue evidence="1">Leaf</tissue>
    </source>
</reference>